<dbReference type="InterPro" id="IPR036526">
    <property type="entry name" value="C-N_Hydrolase_sf"/>
</dbReference>
<dbReference type="AlphaFoldDB" id="A0A0N8GN53"/>
<dbReference type="Gene3D" id="3.60.110.10">
    <property type="entry name" value="Carbon-nitrogen hydrolase"/>
    <property type="match status" value="1"/>
</dbReference>
<evidence type="ECO:0000259" key="1">
    <source>
        <dbReference type="PROSITE" id="PS50263"/>
    </source>
</evidence>
<organism evidence="2 3">
    <name type="scientific">Bellilinea caldifistulae</name>
    <dbReference type="NCBI Taxonomy" id="360411"/>
    <lineage>
        <taxon>Bacteria</taxon>
        <taxon>Bacillati</taxon>
        <taxon>Chloroflexota</taxon>
        <taxon>Anaerolineae</taxon>
        <taxon>Anaerolineales</taxon>
        <taxon>Anaerolineaceae</taxon>
        <taxon>Bellilinea</taxon>
    </lineage>
</organism>
<comment type="caution">
    <text evidence="2">The sequence shown here is derived from an EMBL/GenBank/DDBJ whole genome shotgun (WGS) entry which is preliminary data.</text>
</comment>
<dbReference type="RefSeq" id="WP_061914579.1">
    <property type="nucleotide sequence ID" value="NZ_DF967971.1"/>
</dbReference>
<dbReference type="Proteomes" id="UP000050514">
    <property type="component" value="Unassembled WGS sequence"/>
</dbReference>
<gene>
    <name evidence="2" type="ORF">AC812_03970</name>
</gene>
<feature type="domain" description="CN hydrolase" evidence="1">
    <location>
        <begin position="1"/>
        <end position="218"/>
    </location>
</feature>
<proteinExistence type="predicted"/>
<dbReference type="PROSITE" id="PS50263">
    <property type="entry name" value="CN_HYDROLASE"/>
    <property type="match status" value="1"/>
</dbReference>
<protein>
    <recommendedName>
        <fullName evidence="1">CN hydrolase domain-containing protein</fullName>
    </recommendedName>
</protein>
<dbReference type="SUPFAM" id="SSF56317">
    <property type="entry name" value="Carbon-nitrogen hydrolase"/>
    <property type="match status" value="1"/>
</dbReference>
<evidence type="ECO:0000313" key="2">
    <source>
        <dbReference type="EMBL" id="KPL77138.1"/>
    </source>
</evidence>
<dbReference type="STRING" id="360411.AC812_03970"/>
<name>A0A0N8GN53_9CHLR</name>
<dbReference type="EMBL" id="LGHJ01000010">
    <property type="protein sequence ID" value="KPL77138.1"/>
    <property type="molecule type" value="Genomic_DNA"/>
</dbReference>
<dbReference type="OrthoDB" id="8817375at2"/>
<accession>A0A0N8GN53</accession>
<dbReference type="InterPro" id="IPR003010">
    <property type="entry name" value="C-N_Hydrolase"/>
</dbReference>
<sequence length="218" mass="24189">MKISLLQPHIERGDIINNAKHIQALINQAEGDLLVLPEYRLTGSLTLANSPDPFVWAEKCAREKAEFKIPAGKFLMINSLVMFADGLRNCCELIPTSDHYCKLFPDETEQKAGILPGVEYKVFSLGGKRFSVLICFDLANISNIPIPKLDFLLFIFHFTPQNIVHVMEEVQAASRSLNLPILVSSLVSDYNHGHSAYVDQNLVIALGGQAGILEVNLE</sequence>
<evidence type="ECO:0000313" key="3">
    <source>
        <dbReference type="Proteomes" id="UP000050514"/>
    </source>
</evidence>
<reference evidence="2 3" key="1">
    <citation type="submission" date="2015-07" db="EMBL/GenBank/DDBJ databases">
        <title>Draft genome of Bellilinea caldifistulae DSM 17877.</title>
        <authorList>
            <person name="Hemp J."/>
            <person name="Ward L.M."/>
            <person name="Pace L.A."/>
            <person name="Fischer W.W."/>
        </authorList>
    </citation>
    <scope>NUCLEOTIDE SEQUENCE [LARGE SCALE GENOMIC DNA]</scope>
    <source>
        <strain evidence="2 3">GOMI-1</strain>
    </source>
</reference>
<keyword evidence="3" id="KW-1185">Reference proteome</keyword>